<keyword evidence="2" id="KW-1185">Reference proteome</keyword>
<evidence type="ECO:0000313" key="1">
    <source>
        <dbReference type="EMBL" id="KAI6085809.1"/>
    </source>
</evidence>
<dbReference type="Proteomes" id="UP001497680">
    <property type="component" value="Unassembled WGS sequence"/>
</dbReference>
<organism evidence="1 2">
    <name type="scientific">Hypoxylon rubiginosum</name>
    <dbReference type="NCBI Taxonomy" id="110542"/>
    <lineage>
        <taxon>Eukaryota</taxon>
        <taxon>Fungi</taxon>
        <taxon>Dikarya</taxon>
        <taxon>Ascomycota</taxon>
        <taxon>Pezizomycotina</taxon>
        <taxon>Sordariomycetes</taxon>
        <taxon>Xylariomycetidae</taxon>
        <taxon>Xylariales</taxon>
        <taxon>Hypoxylaceae</taxon>
        <taxon>Hypoxylon</taxon>
    </lineage>
</organism>
<sequence>MCAARHPCIKAIAMLGIWDLSLTISPTEETCTLGIHGRKGMFGVRANVIKLKSMSFCSCLLQCGRPRPSVRKPALPQTANNSAAETGLPISEGFSRAEVCLRGRQAGRVLSDYEERDG</sequence>
<protein>
    <submittedName>
        <fullName evidence="1">Uncharacterized protein</fullName>
    </submittedName>
</protein>
<reference evidence="1 2" key="1">
    <citation type="journal article" date="2022" name="New Phytol.">
        <title>Ecological generalism drives hyperdiversity of secondary metabolite gene clusters in xylarialean endophytes.</title>
        <authorList>
            <person name="Franco M.E.E."/>
            <person name="Wisecaver J.H."/>
            <person name="Arnold A.E."/>
            <person name="Ju Y.M."/>
            <person name="Slot J.C."/>
            <person name="Ahrendt S."/>
            <person name="Moore L.P."/>
            <person name="Eastman K.E."/>
            <person name="Scott K."/>
            <person name="Konkel Z."/>
            <person name="Mondo S.J."/>
            <person name="Kuo A."/>
            <person name="Hayes R.D."/>
            <person name="Haridas S."/>
            <person name="Andreopoulos B."/>
            <person name="Riley R."/>
            <person name="LaButti K."/>
            <person name="Pangilinan J."/>
            <person name="Lipzen A."/>
            <person name="Amirebrahimi M."/>
            <person name="Yan J."/>
            <person name="Adam C."/>
            <person name="Keymanesh K."/>
            <person name="Ng V."/>
            <person name="Louie K."/>
            <person name="Northen T."/>
            <person name="Drula E."/>
            <person name="Henrissat B."/>
            <person name="Hsieh H.M."/>
            <person name="Youens-Clark K."/>
            <person name="Lutzoni F."/>
            <person name="Miadlikowska J."/>
            <person name="Eastwood D.C."/>
            <person name="Hamelin R.C."/>
            <person name="Grigoriev I.V."/>
            <person name="U'Ren J.M."/>
        </authorList>
    </citation>
    <scope>NUCLEOTIDE SEQUENCE [LARGE SCALE GENOMIC DNA]</scope>
    <source>
        <strain evidence="1 2">ER1909</strain>
    </source>
</reference>
<dbReference type="EMBL" id="MU394321">
    <property type="protein sequence ID" value="KAI6085809.1"/>
    <property type="molecule type" value="Genomic_DNA"/>
</dbReference>
<gene>
    <name evidence="1" type="ORF">F4821DRAFT_142747</name>
</gene>
<comment type="caution">
    <text evidence="1">The sequence shown here is derived from an EMBL/GenBank/DDBJ whole genome shotgun (WGS) entry which is preliminary data.</text>
</comment>
<proteinExistence type="predicted"/>
<accession>A0ACC0CZA8</accession>
<evidence type="ECO:0000313" key="2">
    <source>
        <dbReference type="Proteomes" id="UP001497680"/>
    </source>
</evidence>
<name>A0ACC0CZA8_9PEZI</name>